<organism evidence="1 2">
    <name type="scientific">Coptis chinensis</name>
    <dbReference type="NCBI Taxonomy" id="261450"/>
    <lineage>
        <taxon>Eukaryota</taxon>
        <taxon>Viridiplantae</taxon>
        <taxon>Streptophyta</taxon>
        <taxon>Embryophyta</taxon>
        <taxon>Tracheophyta</taxon>
        <taxon>Spermatophyta</taxon>
        <taxon>Magnoliopsida</taxon>
        <taxon>Ranunculales</taxon>
        <taxon>Ranunculaceae</taxon>
        <taxon>Coptidoideae</taxon>
        <taxon>Coptis</taxon>
    </lineage>
</organism>
<keyword evidence="2" id="KW-1185">Reference proteome</keyword>
<name>A0A835IXL3_9MAGN</name>
<accession>A0A835IXL3</accession>
<protein>
    <submittedName>
        <fullName evidence="1">Uncharacterized protein</fullName>
    </submittedName>
</protein>
<sequence>MVTNSYYCATSTGRIDNAIQNHWNSTHRRRLANESLSVSSEPDDEYYYRKRQCVRLSSENIVFIKGKMTMKERGFWNSYCITFSLVSLEVSQQFFME</sequence>
<comment type="caution">
    <text evidence="1">The sequence shown here is derived from an EMBL/GenBank/DDBJ whole genome shotgun (WGS) entry which is preliminary data.</text>
</comment>
<dbReference type="EMBL" id="JADFTS010000001">
    <property type="protein sequence ID" value="KAF9623413.1"/>
    <property type="molecule type" value="Genomic_DNA"/>
</dbReference>
<evidence type="ECO:0000313" key="2">
    <source>
        <dbReference type="Proteomes" id="UP000631114"/>
    </source>
</evidence>
<dbReference type="Proteomes" id="UP000631114">
    <property type="component" value="Unassembled WGS sequence"/>
</dbReference>
<proteinExistence type="predicted"/>
<reference evidence="1 2" key="1">
    <citation type="submission" date="2020-10" db="EMBL/GenBank/DDBJ databases">
        <title>The Coptis chinensis genome and diversification of protoberbering-type alkaloids.</title>
        <authorList>
            <person name="Wang B."/>
            <person name="Shu S."/>
            <person name="Song C."/>
            <person name="Liu Y."/>
        </authorList>
    </citation>
    <scope>NUCLEOTIDE SEQUENCE [LARGE SCALE GENOMIC DNA]</scope>
    <source>
        <strain evidence="1">HL-2020</strain>
        <tissue evidence="1">Leaf</tissue>
    </source>
</reference>
<gene>
    <name evidence="1" type="ORF">IFM89_002997</name>
</gene>
<dbReference type="AlphaFoldDB" id="A0A835IXL3"/>
<evidence type="ECO:0000313" key="1">
    <source>
        <dbReference type="EMBL" id="KAF9623413.1"/>
    </source>
</evidence>